<dbReference type="GO" id="GO:0030163">
    <property type="term" value="P:protein catabolic process"/>
    <property type="evidence" value="ECO:0007669"/>
    <property type="project" value="InterPro"/>
</dbReference>
<dbReference type="GO" id="GO:0006508">
    <property type="term" value="P:proteolysis"/>
    <property type="evidence" value="ECO:0007669"/>
    <property type="project" value="UniProtKB-KW"/>
</dbReference>
<proteinExistence type="inferred from homology"/>
<dbReference type="InterPro" id="IPR036034">
    <property type="entry name" value="PDZ_sf"/>
</dbReference>
<dbReference type="PROSITE" id="PS51786">
    <property type="entry name" value="LON_PROTEOLYTIC"/>
    <property type="match status" value="1"/>
</dbReference>
<organism evidence="4 5">
    <name type="scientific">Nocardioides scoriae</name>
    <dbReference type="NCBI Taxonomy" id="642780"/>
    <lineage>
        <taxon>Bacteria</taxon>
        <taxon>Bacillati</taxon>
        <taxon>Actinomycetota</taxon>
        <taxon>Actinomycetes</taxon>
        <taxon>Propionibacteriales</taxon>
        <taxon>Nocardioidaceae</taxon>
        <taxon>Nocardioides</taxon>
    </lineage>
</organism>
<dbReference type="STRING" id="642780.SAMN04488570_3501"/>
<dbReference type="RefSeq" id="WP_091732329.1">
    <property type="nucleotide sequence ID" value="NZ_LT629757.1"/>
</dbReference>
<keyword evidence="1" id="KW-0720">Serine protease</keyword>
<keyword evidence="1" id="KW-0378">Hydrolase</keyword>
<dbReference type="Pfam" id="PF13180">
    <property type="entry name" value="PDZ_2"/>
    <property type="match status" value="1"/>
</dbReference>
<dbReference type="InterPro" id="IPR014721">
    <property type="entry name" value="Ribsml_uS5_D2-typ_fold_subgr"/>
</dbReference>
<reference evidence="5" key="1">
    <citation type="submission" date="2016-10" db="EMBL/GenBank/DDBJ databases">
        <authorList>
            <person name="Varghese N."/>
            <person name="Submissions S."/>
        </authorList>
    </citation>
    <scope>NUCLEOTIDE SEQUENCE [LARGE SCALE GENOMIC DNA]</scope>
    <source>
        <strain evidence="5">DSM 22127</strain>
    </source>
</reference>
<keyword evidence="1" id="KW-0645">Protease</keyword>
<dbReference type="PANTHER" id="PTHR10046">
    <property type="entry name" value="ATP DEPENDENT LON PROTEASE FAMILY MEMBER"/>
    <property type="match status" value="1"/>
</dbReference>
<dbReference type="OrthoDB" id="2356897at2"/>
<dbReference type="SUPFAM" id="SSF54211">
    <property type="entry name" value="Ribosomal protein S5 domain 2-like"/>
    <property type="match status" value="1"/>
</dbReference>
<dbReference type="GO" id="GO:0004252">
    <property type="term" value="F:serine-type endopeptidase activity"/>
    <property type="evidence" value="ECO:0007669"/>
    <property type="project" value="UniProtKB-UniRule"/>
</dbReference>
<feature type="active site" evidence="1">
    <location>
        <position position="246"/>
    </location>
</feature>
<evidence type="ECO:0000259" key="2">
    <source>
        <dbReference type="PROSITE" id="PS50106"/>
    </source>
</evidence>
<protein>
    <recommendedName>
        <fullName evidence="1">endopeptidase La</fullName>
        <ecNumber evidence="1">3.4.21.53</ecNumber>
    </recommendedName>
</protein>
<dbReference type="GO" id="GO:0005524">
    <property type="term" value="F:ATP binding"/>
    <property type="evidence" value="ECO:0007669"/>
    <property type="project" value="InterPro"/>
</dbReference>
<sequence length="354" mass="37184">MPSRRTAASLLALALVVGLAVVAWRQPVPYVTFAPGPTVNVLGDFDSKPIIKVTGRETYDDDGGLRLVTVVPSGPEQKVPLPELVSAWLDPDRSVYPYEAIYGSDDTRSSVRQQSAAQMTSSQENAVAAALKALGIGYDVGVGISLVQPDGPADGKLEVGDQVLSVDGRAVDRIGELTRAVRAVPVGDQVALRVRRDGRDVTERMRTVAAEDDPQASAVRVGVGECCFDFPFDVQLQISQNIGGPSGGLMFATGIYDVLTPGSLTDGKVIAGTGEIDPEGNVGEIGGIQQKLVGAQADGARLFLVPAGNCAEALGGNYDPDRMRLVKVSTLDDAISDVKAWAADPDADLPRCTR</sequence>
<dbReference type="InterPro" id="IPR001478">
    <property type="entry name" value="PDZ"/>
</dbReference>
<dbReference type="GO" id="GO:0004176">
    <property type="term" value="F:ATP-dependent peptidase activity"/>
    <property type="evidence" value="ECO:0007669"/>
    <property type="project" value="UniProtKB-UniRule"/>
</dbReference>
<dbReference type="Pfam" id="PF05362">
    <property type="entry name" value="Lon_C"/>
    <property type="match status" value="1"/>
</dbReference>
<dbReference type="InterPro" id="IPR020568">
    <property type="entry name" value="Ribosomal_Su5_D2-typ_SF"/>
</dbReference>
<dbReference type="Gene3D" id="2.30.42.10">
    <property type="match status" value="1"/>
</dbReference>
<feature type="domain" description="Lon proteolytic" evidence="3">
    <location>
        <begin position="241"/>
        <end position="341"/>
    </location>
</feature>
<evidence type="ECO:0000259" key="3">
    <source>
        <dbReference type="PROSITE" id="PS51786"/>
    </source>
</evidence>
<keyword evidence="5" id="KW-1185">Reference proteome</keyword>
<dbReference type="PROSITE" id="PS50106">
    <property type="entry name" value="PDZ"/>
    <property type="match status" value="1"/>
</dbReference>
<feature type="domain" description="PDZ" evidence="2">
    <location>
        <begin position="116"/>
        <end position="198"/>
    </location>
</feature>
<accession>A0A1H1XIQ4</accession>
<gene>
    <name evidence="4" type="ORF">SAMN04488570_3501</name>
</gene>
<evidence type="ECO:0000256" key="1">
    <source>
        <dbReference type="PROSITE-ProRule" id="PRU01122"/>
    </source>
</evidence>
<dbReference type="Proteomes" id="UP000198859">
    <property type="component" value="Chromosome I"/>
</dbReference>
<dbReference type="AlphaFoldDB" id="A0A1H1XIQ4"/>
<dbReference type="InterPro" id="IPR008269">
    <property type="entry name" value="Lon_proteolytic"/>
</dbReference>
<dbReference type="InterPro" id="IPR027065">
    <property type="entry name" value="Lon_Prtase"/>
</dbReference>
<dbReference type="Gene3D" id="3.30.230.10">
    <property type="match status" value="1"/>
</dbReference>
<dbReference type="SUPFAM" id="SSF50156">
    <property type="entry name" value="PDZ domain-like"/>
    <property type="match status" value="1"/>
</dbReference>
<dbReference type="EC" id="3.4.21.53" evidence="1"/>
<name>A0A1H1XIQ4_9ACTN</name>
<comment type="similarity">
    <text evidence="1">Belongs to the peptidase S16 family.</text>
</comment>
<comment type="catalytic activity">
    <reaction evidence="1">
        <text>Hydrolysis of proteins in presence of ATP.</text>
        <dbReference type="EC" id="3.4.21.53"/>
    </reaction>
</comment>
<evidence type="ECO:0000313" key="4">
    <source>
        <dbReference type="EMBL" id="SDT09145.1"/>
    </source>
</evidence>
<feature type="active site" evidence="1">
    <location>
        <position position="291"/>
    </location>
</feature>
<dbReference type="EMBL" id="LT629757">
    <property type="protein sequence ID" value="SDT09145.1"/>
    <property type="molecule type" value="Genomic_DNA"/>
</dbReference>
<evidence type="ECO:0000313" key="5">
    <source>
        <dbReference type="Proteomes" id="UP000198859"/>
    </source>
</evidence>